<accession>I4C6B4</accession>
<evidence type="ECO:0000256" key="1">
    <source>
        <dbReference type="SAM" id="Phobius"/>
    </source>
</evidence>
<proteinExistence type="predicted"/>
<name>I4C6B4_DESTA</name>
<protein>
    <submittedName>
        <fullName evidence="2">Uncharacterized protein</fullName>
    </submittedName>
</protein>
<keyword evidence="3" id="KW-1185">Reference proteome</keyword>
<evidence type="ECO:0000313" key="2">
    <source>
        <dbReference type="EMBL" id="AFM25105.1"/>
    </source>
</evidence>
<feature type="transmembrane region" description="Helical" evidence="1">
    <location>
        <begin position="142"/>
        <end position="158"/>
    </location>
</feature>
<keyword evidence="1" id="KW-0812">Transmembrane</keyword>
<organism evidence="2 3">
    <name type="scientific">Desulfomonile tiedjei (strain ATCC 49306 / DSM 6799 / DCB-1)</name>
    <dbReference type="NCBI Taxonomy" id="706587"/>
    <lineage>
        <taxon>Bacteria</taxon>
        <taxon>Pseudomonadati</taxon>
        <taxon>Thermodesulfobacteriota</taxon>
        <taxon>Desulfomonilia</taxon>
        <taxon>Desulfomonilales</taxon>
        <taxon>Desulfomonilaceae</taxon>
        <taxon>Desulfomonile</taxon>
    </lineage>
</organism>
<dbReference type="RefSeq" id="WP_014810248.1">
    <property type="nucleotide sequence ID" value="NC_018025.1"/>
</dbReference>
<dbReference type="KEGG" id="dti:Desti_2423"/>
<dbReference type="EMBL" id="CP003360">
    <property type="protein sequence ID" value="AFM25105.1"/>
    <property type="molecule type" value="Genomic_DNA"/>
</dbReference>
<keyword evidence="1" id="KW-0472">Membrane</keyword>
<gene>
    <name evidence="2" type="ordered locus">Desti_2423</name>
</gene>
<dbReference type="HOGENOM" id="CLU_851862_0_0_7"/>
<reference evidence="3" key="1">
    <citation type="submission" date="2012-06" db="EMBL/GenBank/DDBJ databases">
        <title>Complete sequence of chromosome of Desulfomonile tiedjei DSM 6799.</title>
        <authorList>
            <person name="Lucas S."/>
            <person name="Copeland A."/>
            <person name="Lapidus A."/>
            <person name="Glavina del Rio T."/>
            <person name="Dalin E."/>
            <person name="Tice H."/>
            <person name="Bruce D."/>
            <person name="Goodwin L."/>
            <person name="Pitluck S."/>
            <person name="Peters L."/>
            <person name="Ovchinnikova G."/>
            <person name="Zeytun A."/>
            <person name="Lu M."/>
            <person name="Kyrpides N."/>
            <person name="Mavromatis K."/>
            <person name="Ivanova N."/>
            <person name="Brettin T."/>
            <person name="Detter J.C."/>
            <person name="Han C."/>
            <person name="Larimer F."/>
            <person name="Land M."/>
            <person name="Hauser L."/>
            <person name="Markowitz V."/>
            <person name="Cheng J.-F."/>
            <person name="Hugenholtz P."/>
            <person name="Woyke T."/>
            <person name="Wu D."/>
            <person name="Spring S."/>
            <person name="Schroeder M."/>
            <person name="Brambilla E."/>
            <person name="Klenk H.-P."/>
            <person name="Eisen J.A."/>
        </authorList>
    </citation>
    <scope>NUCLEOTIDE SEQUENCE [LARGE SCALE GENOMIC DNA]</scope>
    <source>
        <strain evidence="3">ATCC 49306 / DSM 6799 / DCB-1</strain>
    </source>
</reference>
<dbReference type="STRING" id="706587.Desti_2423"/>
<keyword evidence="1" id="KW-1133">Transmembrane helix</keyword>
<sequence length="326" mass="35891">MDSIGHTCTSCEKSIKQGYPFCPACGELSPSSISSGDLAVEIQEVPSKILRTNAVSLIRSWFPEVDLFEADTRLFRGRSLLASGIDEESAERLIRALKAINIEGTIVPGGPKKVWEQLWNPGLILSAAALIGAPLFGGLTAFLLLLVALVAPIAVAAFRMKYRRPLVSGTRPGLLSEGWRVLAGDYAEVVKGLSVDDRSKLASIMEEGFDLRNRLKDQSLPAAAAGSEMGDLYVKLREILSSAVRIGHEITKFPEEAQRLRGELDDLFRLLEKTVTWFGSLDQDYKQTSRLSDELDTIILGIDNIVREVRTKEPHTIQSQQQKLVE</sequence>
<dbReference type="AlphaFoldDB" id="I4C6B4"/>
<evidence type="ECO:0000313" key="3">
    <source>
        <dbReference type="Proteomes" id="UP000006055"/>
    </source>
</evidence>
<dbReference type="Proteomes" id="UP000006055">
    <property type="component" value="Chromosome"/>
</dbReference>